<dbReference type="InterPro" id="IPR029063">
    <property type="entry name" value="SAM-dependent_MTases_sf"/>
</dbReference>
<keyword evidence="6" id="KW-1185">Reference proteome</keyword>
<comment type="caution">
    <text evidence="5">The sequence shown here is derived from an EMBL/GenBank/DDBJ whole genome shotgun (WGS) entry which is preliminary data.</text>
</comment>
<dbReference type="CDD" id="cd02440">
    <property type="entry name" value="AdoMet_MTases"/>
    <property type="match status" value="1"/>
</dbReference>
<dbReference type="Gene3D" id="3.40.50.150">
    <property type="entry name" value="Vaccinia Virus protein VP39"/>
    <property type="match status" value="1"/>
</dbReference>
<evidence type="ECO:0000259" key="4">
    <source>
        <dbReference type="Pfam" id="PF13649"/>
    </source>
</evidence>
<dbReference type="GO" id="GO:0032259">
    <property type="term" value="P:methylation"/>
    <property type="evidence" value="ECO:0007669"/>
    <property type="project" value="UniProtKB-KW"/>
</dbReference>
<reference evidence="5" key="1">
    <citation type="submission" date="2022-06" db="EMBL/GenBank/DDBJ databases">
        <title>Rothia sp. isolated from sandalwood seedling.</title>
        <authorList>
            <person name="Tuikhar N."/>
            <person name="Kirdat K."/>
            <person name="Thorat V."/>
            <person name="Swetha P."/>
            <person name="Padma S."/>
            <person name="Sundararaj R."/>
            <person name="Yadav A."/>
        </authorList>
    </citation>
    <scope>NUCLEOTIDE SEQUENCE</scope>
    <source>
        <strain evidence="5">AR01</strain>
    </source>
</reference>
<dbReference type="InterPro" id="IPR041698">
    <property type="entry name" value="Methyltransf_25"/>
</dbReference>
<dbReference type="SUPFAM" id="SSF53335">
    <property type="entry name" value="S-adenosyl-L-methionine-dependent methyltransferases"/>
    <property type="match status" value="1"/>
</dbReference>
<accession>A0A9X2HGT2</accession>
<evidence type="ECO:0000256" key="3">
    <source>
        <dbReference type="ARBA" id="ARBA00022691"/>
    </source>
</evidence>
<dbReference type="RefSeq" id="WP_254165673.1">
    <property type="nucleotide sequence ID" value="NZ_JANAFB010000009.1"/>
</dbReference>
<dbReference type="EMBL" id="JANAFB010000009">
    <property type="protein sequence ID" value="MCP3425446.1"/>
    <property type="molecule type" value="Genomic_DNA"/>
</dbReference>
<keyword evidence="1 5" id="KW-0489">Methyltransferase</keyword>
<evidence type="ECO:0000313" key="5">
    <source>
        <dbReference type="EMBL" id="MCP3425446.1"/>
    </source>
</evidence>
<dbReference type="GO" id="GO:0008168">
    <property type="term" value="F:methyltransferase activity"/>
    <property type="evidence" value="ECO:0007669"/>
    <property type="project" value="UniProtKB-KW"/>
</dbReference>
<dbReference type="PANTHER" id="PTHR43464">
    <property type="entry name" value="METHYLTRANSFERASE"/>
    <property type="match status" value="1"/>
</dbReference>
<evidence type="ECO:0000256" key="1">
    <source>
        <dbReference type="ARBA" id="ARBA00022603"/>
    </source>
</evidence>
<dbReference type="Pfam" id="PF13649">
    <property type="entry name" value="Methyltransf_25"/>
    <property type="match status" value="1"/>
</dbReference>
<protein>
    <submittedName>
        <fullName evidence="5">Class I SAM-dependent methyltransferase</fullName>
    </submittedName>
</protein>
<gene>
    <name evidence="5" type="ORF">NBM05_05280</name>
</gene>
<name>A0A9X2HGT2_9MICC</name>
<keyword evidence="3" id="KW-0949">S-adenosyl-L-methionine</keyword>
<dbReference type="Proteomes" id="UP001139502">
    <property type="component" value="Unassembled WGS sequence"/>
</dbReference>
<evidence type="ECO:0000313" key="6">
    <source>
        <dbReference type="Proteomes" id="UP001139502"/>
    </source>
</evidence>
<dbReference type="PANTHER" id="PTHR43464:SF19">
    <property type="entry name" value="UBIQUINONE BIOSYNTHESIS O-METHYLTRANSFERASE, MITOCHONDRIAL"/>
    <property type="match status" value="1"/>
</dbReference>
<dbReference type="AlphaFoldDB" id="A0A9X2HGT2"/>
<proteinExistence type="predicted"/>
<sequence>MREPSLWELQVQKNPGHSRWYIERFEAMRSSGADLHGEARMVDAMLGRASRVLDAGAGTGRVGGELAARGHEVTGVDVDPELVEQARADHPGSTWIAGDLAELPRLLPADLRGGFDAVVCAGNVMTFLAPSTRRAVLAGFAAALKPGGRAAVGFGAGRGYPFEEFLDDVAASPLDLDLTLSSWDLRPFEASSGFLVALLAKPENPAHAAGERTALL</sequence>
<feature type="domain" description="Methyltransferase" evidence="4">
    <location>
        <begin position="52"/>
        <end position="148"/>
    </location>
</feature>
<evidence type="ECO:0000256" key="2">
    <source>
        <dbReference type="ARBA" id="ARBA00022679"/>
    </source>
</evidence>
<organism evidence="5 6">
    <name type="scientific">Rothia santali</name>
    <dbReference type="NCBI Taxonomy" id="2949643"/>
    <lineage>
        <taxon>Bacteria</taxon>
        <taxon>Bacillati</taxon>
        <taxon>Actinomycetota</taxon>
        <taxon>Actinomycetes</taxon>
        <taxon>Micrococcales</taxon>
        <taxon>Micrococcaceae</taxon>
        <taxon>Rothia</taxon>
    </lineage>
</organism>
<keyword evidence="2" id="KW-0808">Transferase</keyword>